<evidence type="ECO:0000313" key="2">
    <source>
        <dbReference type="Proteomes" id="UP000321886"/>
    </source>
</evidence>
<name>A0A511WWC1_9BACI</name>
<comment type="caution">
    <text evidence="1">The sequence shown here is derived from an EMBL/GenBank/DDBJ whole genome shotgun (WGS) entry which is preliminary data.</text>
</comment>
<sequence length="73" mass="8432">MDIRGSNNAIYAKKRMIPPECSLIEWKQMEYPNAFLNFMIKKTVTMIIMMMSVKVKSFVDVIVNHVISPAPIK</sequence>
<accession>A0A511WWC1</accession>
<dbReference type="AlphaFoldDB" id="A0A511WWC1"/>
<proteinExistence type="predicted"/>
<protein>
    <submittedName>
        <fullName evidence="1">Uncharacterized protein</fullName>
    </submittedName>
</protein>
<gene>
    <name evidence="1" type="ORF">HFA01_19440</name>
</gene>
<reference evidence="1 2" key="1">
    <citation type="submission" date="2019-07" db="EMBL/GenBank/DDBJ databases">
        <title>Whole genome shotgun sequence of Halobacillus faecis NBRC 103569.</title>
        <authorList>
            <person name="Hosoyama A."/>
            <person name="Uohara A."/>
            <person name="Ohji S."/>
            <person name="Ichikawa N."/>
        </authorList>
    </citation>
    <scope>NUCLEOTIDE SEQUENCE [LARGE SCALE GENOMIC DNA]</scope>
    <source>
        <strain evidence="1 2">NBRC 103569</strain>
    </source>
</reference>
<evidence type="ECO:0000313" key="1">
    <source>
        <dbReference type="EMBL" id="GEN53682.1"/>
    </source>
</evidence>
<dbReference type="EMBL" id="BJYD01000017">
    <property type="protein sequence ID" value="GEN53682.1"/>
    <property type="molecule type" value="Genomic_DNA"/>
</dbReference>
<keyword evidence="2" id="KW-1185">Reference proteome</keyword>
<dbReference type="Proteomes" id="UP000321886">
    <property type="component" value="Unassembled WGS sequence"/>
</dbReference>
<organism evidence="1 2">
    <name type="scientific">Halobacillus faecis</name>
    <dbReference type="NCBI Taxonomy" id="360184"/>
    <lineage>
        <taxon>Bacteria</taxon>
        <taxon>Bacillati</taxon>
        <taxon>Bacillota</taxon>
        <taxon>Bacilli</taxon>
        <taxon>Bacillales</taxon>
        <taxon>Bacillaceae</taxon>
        <taxon>Halobacillus</taxon>
    </lineage>
</organism>